<sequence length="249" mass="27939">MMKPPNCMDVEEAADIVQTLLYHSTPLTRICNTSVDCLWKCRNKRLSTPPYCAFHITKQQSCGAAIAHQTGGNHKLGKLNERRIQLTNLNWSDSINSPCQSLNVPHLKGKSGSCSHAVVSISVMAIYSSLLICAKLCDMFAAAVRLRSLTLAIGKHNIPKIDARCGQQSPRFSTILISNLHLFNFTVLSPLSDHHQNHFISTFVQFKTLPPSRFIYFLSKSCFCLKKAWESLQSDAQVTHRKEPFLFMS</sequence>
<reference evidence="1 2" key="1">
    <citation type="journal article" date="2013" name="Nat. Genet.">
        <title>The genome of the hydatid tapeworm Echinococcus granulosus.</title>
        <authorList>
            <person name="Zheng H."/>
            <person name="Zhang W."/>
            <person name="Zhang L."/>
            <person name="Zhang Z."/>
            <person name="Li J."/>
            <person name="Lu G."/>
            <person name="Zhu Y."/>
            <person name="Wang Y."/>
            <person name="Huang Y."/>
            <person name="Liu J."/>
            <person name="Kang H."/>
            <person name="Chen J."/>
            <person name="Wang L."/>
            <person name="Chen A."/>
            <person name="Yu S."/>
            <person name="Gao Z."/>
            <person name="Jin L."/>
            <person name="Gu W."/>
            <person name="Wang Z."/>
            <person name="Zhao L."/>
            <person name="Shi B."/>
            <person name="Wen H."/>
            <person name="Lin R."/>
            <person name="Jones M.K."/>
            <person name="Brejova B."/>
            <person name="Vinar T."/>
            <person name="Zhao G."/>
            <person name="McManus D.P."/>
            <person name="Chen Z."/>
            <person name="Zhou Y."/>
            <person name="Wang S."/>
        </authorList>
    </citation>
    <scope>NUCLEOTIDE SEQUENCE [LARGE SCALE GENOMIC DNA]</scope>
</reference>
<evidence type="ECO:0000313" key="2">
    <source>
        <dbReference type="Proteomes" id="UP000019149"/>
    </source>
</evidence>
<dbReference type="CTD" id="36345539"/>
<accession>W6UPJ3</accession>
<gene>
    <name evidence="1" type="ORF">EGR_09824</name>
</gene>
<dbReference type="RefSeq" id="XP_024346525.1">
    <property type="nucleotide sequence ID" value="XM_024499073.1"/>
</dbReference>
<name>W6UPJ3_ECHGR</name>
<dbReference type="EMBL" id="APAU02000169">
    <property type="protein sequence ID" value="EUB55329.1"/>
    <property type="molecule type" value="Genomic_DNA"/>
</dbReference>
<keyword evidence="2" id="KW-1185">Reference proteome</keyword>
<evidence type="ECO:0000313" key="1">
    <source>
        <dbReference type="EMBL" id="EUB55329.1"/>
    </source>
</evidence>
<organism evidence="1 2">
    <name type="scientific">Echinococcus granulosus</name>
    <name type="common">Hydatid tapeworm</name>
    <dbReference type="NCBI Taxonomy" id="6210"/>
    <lineage>
        <taxon>Eukaryota</taxon>
        <taxon>Metazoa</taxon>
        <taxon>Spiralia</taxon>
        <taxon>Lophotrochozoa</taxon>
        <taxon>Platyhelminthes</taxon>
        <taxon>Cestoda</taxon>
        <taxon>Eucestoda</taxon>
        <taxon>Cyclophyllidea</taxon>
        <taxon>Taeniidae</taxon>
        <taxon>Echinococcus</taxon>
        <taxon>Echinococcus granulosus group</taxon>
    </lineage>
</organism>
<proteinExistence type="predicted"/>
<dbReference type="Proteomes" id="UP000019149">
    <property type="component" value="Unassembled WGS sequence"/>
</dbReference>
<protein>
    <submittedName>
        <fullName evidence="1">Uncharacterized protein</fullName>
    </submittedName>
</protein>
<dbReference type="KEGG" id="egl:EGR_09824"/>
<dbReference type="AlphaFoldDB" id="W6UPJ3"/>
<dbReference type="GeneID" id="36345539"/>
<comment type="caution">
    <text evidence="1">The sequence shown here is derived from an EMBL/GenBank/DDBJ whole genome shotgun (WGS) entry which is preliminary data.</text>
</comment>